<dbReference type="InterPro" id="IPR010093">
    <property type="entry name" value="SinI_DNA-bd"/>
</dbReference>
<accession>A0A841B5T8</accession>
<dbReference type="InterPro" id="IPR041657">
    <property type="entry name" value="HTH_17"/>
</dbReference>
<protein>
    <submittedName>
        <fullName evidence="2">Excisionase family DNA binding protein</fullName>
    </submittedName>
</protein>
<dbReference type="Pfam" id="PF12728">
    <property type="entry name" value="HTH_17"/>
    <property type="match status" value="1"/>
</dbReference>
<dbReference type="GO" id="GO:0003677">
    <property type="term" value="F:DNA binding"/>
    <property type="evidence" value="ECO:0007669"/>
    <property type="project" value="InterPro"/>
</dbReference>
<proteinExistence type="predicted"/>
<dbReference type="Proteomes" id="UP000580861">
    <property type="component" value="Unassembled WGS sequence"/>
</dbReference>
<keyword evidence="3" id="KW-1185">Reference proteome</keyword>
<dbReference type="AlphaFoldDB" id="A0A841B5T8"/>
<sequence length="162" mass="17746">MTSTIEQHTVLPPSVAEPEARRELRQLDEFITLAASPAHQAKLVGPDGSEVSLPEQVYDVLRDVVKAMSQGFAINIAPLNAVLTTQQAADMLNMSRPTLVKLLESGEIPFEKPGRHRRVLLSDLLAYRASSRAERQGILDELTATANRDGSDDIADGFIQTR</sequence>
<dbReference type="NCBIfam" id="TIGR01764">
    <property type="entry name" value="excise"/>
    <property type="match status" value="1"/>
</dbReference>
<dbReference type="RefSeq" id="WP_184898064.1">
    <property type="nucleotide sequence ID" value="NZ_JACHMX010000001.1"/>
</dbReference>
<name>A0A841B5T8_9PSEU</name>
<reference evidence="2 3" key="1">
    <citation type="submission" date="2020-08" db="EMBL/GenBank/DDBJ databases">
        <title>Sequencing the genomes of 1000 actinobacteria strains.</title>
        <authorList>
            <person name="Klenk H.-P."/>
        </authorList>
    </citation>
    <scope>NUCLEOTIDE SEQUENCE [LARGE SCALE GENOMIC DNA]</scope>
    <source>
        <strain evidence="2 3">DSM 45272</strain>
    </source>
</reference>
<evidence type="ECO:0000259" key="1">
    <source>
        <dbReference type="Pfam" id="PF12728"/>
    </source>
</evidence>
<feature type="domain" description="Helix-turn-helix" evidence="1">
    <location>
        <begin position="82"/>
        <end position="130"/>
    </location>
</feature>
<evidence type="ECO:0000313" key="2">
    <source>
        <dbReference type="EMBL" id="MBB5854220.1"/>
    </source>
</evidence>
<evidence type="ECO:0000313" key="3">
    <source>
        <dbReference type="Proteomes" id="UP000580861"/>
    </source>
</evidence>
<dbReference type="EMBL" id="JACHMX010000001">
    <property type="protein sequence ID" value="MBB5854220.1"/>
    <property type="molecule type" value="Genomic_DNA"/>
</dbReference>
<organism evidence="2 3">
    <name type="scientific">Amycolatopsis umgeniensis</name>
    <dbReference type="NCBI Taxonomy" id="336628"/>
    <lineage>
        <taxon>Bacteria</taxon>
        <taxon>Bacillati</taxon>
        <taxon>Actinomycetota</taxon>
        <taxon>Actinomycetes</taxon>
        <taxon>Pseudonocardiales</taxon>
        <taxon>Pseudonocardiaceae</taxon>
        <taxon>Amycolatopsis</taxon>
    </lineage>
</organism>
<comment type="caution">
    <text evidence="2">The sequence shown here is derived from an EMBL/GenBank/DDBJ whole genome shotgun (WGS) entry which is preliminary data.</text>
</comment>
<dbReference type="SUPFAM" id="SSF46955">
    <property type="entry name" value="Putative DNA-binding domain"/>
    <property type="match status" value="1"/>
</dbReference>
<gene>
    <name evidence="2" type="ORF">HDA45_004307</name>
</gene>
<dbReference type="InterPro" id="IPR009061">
    <property type="entry name" value="DNA-bd_dom_put_sf"/>
</dbReference>